<name>A0A177DW71_ALTAL</name>
<dbReference type="EMBL" id="KV441473">
    <property type="protein sequence ID" value="OAG23252.1"/>
    <property type="molecule type" value="Genomic_DNA"/>
</dbReference>
<dbReference type="RefSeq" id="XP_018388673.1">
    <property type="nucleotide sequence ID" value="XM_018532831.1"/>
</dbReference>
<protein>
    <submittedName>
        <fullName evidence="2">Uncharacterized protein</fullName>
    </submittedName>
</protein>
<proteinExistence type="predicted"/>
<dbReference type="AlphaFoldDB" id="A0A177DW71"/>
<reference evidence="2 3" key="1">
    <citation type="submission" date="2016-05" db="EMBL/GenBank/DDBJ databases">
        <title>Comparative analysis of secretome profiles of manganese(II)-oxidizing ascomycete fungi.</title>
        <authorList>
            <consortium name="DOE Joint Genome Institute"/>
            <person name="Zeiner C.A."/>
            <person name="Purvine S.O."/>
            <person name="Zink E.M."/>
            <person name="Wu S."/>
            <person name="Pasa-Tolic L."/>
            <person name="Chaput D.L."/>
            <person name="Haridas S."/>
            <person name="Grigoriev I.V."/>
            <person name="Santelli C.M."/>
            <person name="Hansel C.M."/>
        </authorList>
    </citation>
    <scope>NUCLEOTIDE SEQUENCE [LARGE SCALE GENOMIC DNA]</scope>
    <source>
        <strain evidence="2 3">SRC1lrK2f</strain>
    </source>
</reference>
<evidence type="ECO:0000313" key="3">
    <source>
        <dbReference type="Proteomes" id="UP000077248"/>
    </source>
</evidence>
<dbReference type="KEGG" id="aalt:CC77DRAFT_704661"/>
<gene>
    <name evidence="2" type="ORF">CC77DRAFT_704661</name>
</gene>
<organism evidence="2 3">
    <name type="scientific">Alternaria alternata</name>
    <name type="common">Alternaria rot fungus</name>
    <name type="synonym">Torula alternata</name>
    <dbReference type="NCBI Taxonomy" id="5599"/>
    <lineage>
        <taxon>Eukaryota</taxon>
        <taxon>Fungi</taxon>
        <taxon>Dikarya</taxon>
        <taxon>Ascomycota</taxon>
        <taxon>Pezizomycotina</taxon>
        <taxon>Dothideomycetes</taxon>
        <taxon>Pleosporomycetidae</taxon>
        <taxon>Pleosporales</taxon>
        <taxon>Pleosporineae</taxon>
        <taxon>Pleosporaceae</taxon>
        <taxon>Alternaria</taxon>
        <taxon>Alternaria sect. Alternaria</taxon>
        <taxon>Alternaria alternata complex</taxon>
    </lineage>
</organism>
<keyword evidence="1" id="KW-0472">Membrane</keyword>
<feature type="transmembrane region" description="Helical" evidence="1">
    <location>
        <begin position="83"/>
        <end position="103"/>
    </location>
</feature>
<keyword evidence="1" id="KW-1133">Transmembrane helix</keyword>
<dbReference type="GeneID" id="29118425"/>
<evidence type="ECO:0000256" key="1">
    <source>
        <dbReference type="SAM" id="Phobius"/>
    </source>
</evidence>
<keyword evidence="1" id="KW-0812">Transmembrane</keyword>
<accession>A0A177DW71</accession>
<feature type="transmembrane region" description="Helical" evidence="1">
    <location>
        <begin position="39"/>
        <end position="63"/>
    </location>
</feature>
<dbReference type="Proteomes" id="UP000077248">
    <property type="component" value="Unassembled WGS sequence"/>
</dbReference>
<evidence type="ECO:0000313" key="2">
    <source>
        <dbReference type="EMBL" id="OAG23252.1"/>
    </source>
</evidence>
<sequence length="166" mass="18747">MRLLQSNFHFHFDLSPSPCSATFFFDSATYSWRSTAYSVFLFFTSLLVYTLCTGLCAVSPFAYALCPSPATAFPLPRPIVAEIFIVSECIPSGVIPTILSVLIPPSHHRLSIRPRRLFFCIGKRKESEDTILDHYASIYPSLPKLLLQKLQLYLVLHSDLRLCQGI</sequence>
<keyword evidence="3" id="KW-1185">Reference proteome</keyword>
<dbReference type="VEuPathDB" id="FungiDB:CC77DRAFT_704661"/>